<dbReference type="PANTHER" id="PTHR22916">
    <property type="entry name" value="GLYCOSYLTRANSFERASE"/>
    <property type="match status" value="1"/>
</dbReference>
<organism evidence="2 3">
    <name type="scientific">Zunongwangia profunda</name>
    <dbReference type="NCBI Taxonomy" id="398743"/>
    <lineage>
        <taxon>Bacteria</taxon>
        <taxon>Pseudomonadati</taxon>
        <taxon>Bacteroidota</taxon>
        <taxon>Flavobacteriia</taxon>
        <taxon>Flavobacteriales</taxon>
        <taxon>Flavobacteriaceae</taxon>
        <taxon>Zunongwangia</taxon>
    </lineage>
</organism>
<name>A0A3D5IXE0_9FLAO</name>
<dbReference type="InterPro" id="IPR029044">
    <property type="entry name" value="Nucleotide-diphossugar_trans"/>
</dbReference>
<reference evidence="2 3" key="1">
    <citation type="journal article" date="2018" name="Nat. Biotechnol.">
        <title>A standardized bacterial taxonomy based on genome phylogeny substantially revises the tree of life.</title>
        <authorList>
            <person name="Parks D.H."/>
            <person name="Chuvochina M."/>
            <person name="Waite D.W."/>
            <person name="Rinke C."/>
            <person name="Skarshewski A."/>
            <person name="Chaumeil P.A."/>
            <person name="Hugenholtz P."/>
        </authorList>
    </citation>
    <scope>NUCLEOTIDE SEQUENCE [LARGE SCALE GENOMIC DNA]</scope>
    <source>
        <strain evidence="2">UBA9359</strain>
    </source>
</reference>
<evidence type="ECO:0000259" key="1">
    <source>
        <dbReference type="Pfam" id="PF00535"/>
    </source>
</evidence>
<dbReference type="EMBL" id="DPMF01000130">
    <property type="protein sequence ID" value="HCV80501.1"/>
    <property type="molecule type" value="Genomic_DNA"/>
</dbReference>
<protein>
    <submittedName>
        <fullName evidence="2">Glycosyltransferase family 2 protein</fullName>
    </submittedName>
</protein>
<keyword evidence="2" id="KW-0808">Transferase</keyword>
<gene>
    <name evidence="2" type="ORF">DGQ38_05575</name>
</gene>
<dbReference type="OMA" id="TWFVYRE"/>
<dbReference type="Proteomes" id="UP000264330">
    <property type="component" value="Unassembled WGS sequence"/>
</dbReference>
<comment type="caution">
    <text evidence="2">The sequence shown here is derived from an EMBL/GenBank/DDBJ whole genome shotgun (WGS) entry which is preliminary data.</text>
</comment>
<dbReference type="Gene3D" id="3.90.550.10">
    <property type="entry name" value="Spore Coat Polysaccharide Biosynthesis Protein SpsA, Chain A"/>
    <property type="match status" value="1"/>
</dbReference>
<dbReference type="RefSeq" id="WP_013069560.1">
    <property type="nucleotide sequence ID" value="NZ_CAJXAW010000003.1"/>
</dbReference>
<evidence type="ECO:0000313" key="2">
    <source>
        <dbReference type="EMBL" id="HCV80501.1"/>
    </source>
</evidence>
<sequence>MQNPLVSVIMPAYNSNEFIALAIESVIAQEYKNWELIIVDDASKDATVNTIRNYIKKEPRIKIFRNQTNHGAGYSRNKAIKEASGEFIAFLDADDLWKPEKLSLQLKFCEENNAKIVFSSYGRIKENGENLNEIIEALPFVNYPKLIRSNYIGNLTGMYNAGKIGKVYHPDIRKRQDWAMWLEVIRKGGTAHGMEESLALYRIRKGSVSENKFEMLSYNFKIYNKVLGYGKLKSMYWVLIFLGEHFFVKSRQLKSID</sequence>
<dbReference type="InterPro" id="IPR001173">
    <property type="entry name" value="Glyco_trans_2-like"/>
</dbReference>
<feature type="domain" description="Glycosyltransferase 2-like" evidence="1">
    <location>
        <begin position="7"/>
        <end position="136"/>
    </location>
</feature>
<proteinExistence type="predicted"/>
<dbReference type="SUPFAM" id="SSF53448">
    <property type="entry name" value="Nucleotide-diphospho-sugar transferases"/>
    <property type="match status" value="1"/>
</dbReference>
<dbReference type="PANTHER" id="PTHR22916:SF3">
    <property type="entry name" value="UDP-GLCNAC:BETAGAL BETA-1,3-N-ACETYLGLUCOSAMINYLTRANSFERASE-LIKE PROTEIN 1"/>
    <property type="match status" value="1"/>
</dbReference>
<dbReference type="Pfam" id="PF00535">
    <property type="entry name" value="Glycos_transf_2"/>
    <property type="match status" value="1"/>
</dbReference>
<accession>A0A3D5IXE0</accession>
<dbReference type="AlphaFoldDB" id="A0A3D5IXE0"/>
<evidence type="ECO:0000313" key="3">
    <source>
        <dbReference type="Proteomes" id="UP000264330"/>
    </source>
</evidence>
<dbReference type="GO" id="GO:0016758">
    <property type="term" value="F:hexosyltransferase activity"/>
    <property type="evidence" value="ECO:0007669"/>
    <property type="project" value="UniProtKB-ARBA"/>
</dbReference>